<dbReference type="AlphaFoldDB" id="A0A6P7FFA8"/>
<dbReference type="PANTHER" id="PTHR11857:SF43">
    <property type="entry name" value="GEO07291P1-RELATED"/>
    <property type="match status" value="1"/>
</dbReference>
<gene>
    <name evidence="6" type="primary">LOC114329533</name>
</gene>
<evidence type="ECO:0000256" key="4">
    <source>
        <dbReference type="ARBA" id="ARBA00022729"/>
    </source>
</evidence>
<evidence type="ECO:0000256" key="3">
    <source>
        <dbReference type="ARBA" id="ARBA00022525"/>
    </source>
</evidence>
<sequence>MKCIIIVATVLCVLAAAYAAPTKEQIEAIKKAHEHCQSQETTRIDDEVWEKLKHGEKAENTKLPKHTLCMNVQTGLQKENGDINVDKLRKAVEEASSDQNVINEIVEQCGTKKGDNAEEAALNLFKCLNSHGHGHHGHEHGHH</sequence>
<proteinExistence type="inferred from homology"/>
<evidence type="ECO:0000256" key="1">
    <source>
        <dbReference type="ARBA" id="ARBA00004613"/>
    </source>
</evidence>
<dbReference type="InterPro" id="IPR006170">
    <property type="entry name" value="PBP/GOBP"/>
</dbReference>
<dbReference type="InterPro" id="IPR036728">
    <property type="entry name" value="PBP_GOBP_sf"/>
</dbReference>
<dbReference type="GO" id="GO:0007608">
    <property type="term" value="P:sensory perception of smell"/>
    <property type="evidence" value="ECO:0007669"/>
    <property type="project" value="TreeGrafter"/>
</dbReference>
<comment type="subcellular location">
    <subcellularLocation>
        <location evidence="1">Secreted</location>
    </subcellularLocation>
</comment>
<feature type="signal peptide" evidence="5">
    <location>
        <begin position="1"/>
        <end position="19"/>
    </location>
</feature>
<dbReference type="SUPFAM" id="SSF47565">
    <property type="entry name" value="Insect pheromone/odorant-binding proteins"/>
    <property type="match status" value="1"/>
</dbReference>
<dbReference type="PANTHER" id="PTHR11857">
    <property type="entry name" value="ODORANT BINDING PROTEIN-RELATED"/>
    <property type="match status" value="1"/>
</dbReference>
<accession>A0A6P7FFA8</accession>
<dbReference type="SMART" id="SM00708">
    <property type="entry name" value="PhBP"/>
    <property type="match status" value="1"/>
</dbReference>
<keyword evidence="4 5" id="KW-0732">Signal</keyword>
<reference evidence="6" key="1">
    <citation type="submission" date="2025-08" db="UniProtKB">
        <authorList>
            <consortium name="RefSeq"/>
        </authorList>
    </citation>
    <scope>IDENTIFICATION</scope>
    <source>
        <tissue evidence="6">Whole insect</tissue>
    </source>
</reference>
<evidence type="ECO:0000313" key="6">
    <source>
        <dbReference type="RefSeq" id="XP_028134476.1"/>
    </source>
</evidence>
<dbReference type="RefSeq" id="XP_028134476.1">
    <property type="nucleotide sequence ID" value="XM_028278675.1"/>
</dbReference>
<dbReference type="OrthoDB" id="6783999at2759"/>
<evidence type="ECO:0000256" key="5">
    <source>
        <dbReference type="SAM" id="SignalP"/>
    </source>
</evidence>
<comment type="similarity">
    <text evidence="2">Belongs to the PBP/GOBP family.</text>
</comment>
<dbReference type="Gene3D" id="1.10.238.20">
    <property type="entry name" value="Pheromone/general odorant binding protein domain"/>
    <property type="match status" value="1"/>
</dbReference>
<dbReference type="GO" id="GO:0005549">
    <property type="term" value="F:odorant binding"/>
    <property type="evidence" value="ECO:0007669"/>
    <property type="project" value="InterPro"/>
</dbReference>
<protein>
    <submittedName>
        <fullName evidence="6">Uncharacterized protein LOC114329533 isoform X1</fullName>
    </submittedName>
</protein>
<organism evidence="6">
    <name type="scientific">Diabrotica virgifera virgifera</name>
    <name type="common">western corn rootworm</name>
    <dbReference type="NCBI Taxonomy" id="50390"/>
    <lineage>
        <taxon>Eukaryota</taxon>
        <taxon>Metazoa</taxon>
        <taxon>Ecdysozoa</taxon>
        <taxon>Arthropoda</taxon>
        <taxon>Hexapoda</taxon>
        <taxon>Insecta</taxon>
        <taxon>Pterygota</taxon>
        <taxon>Neoptera</taxon>
        <taxon>Endopterygota</taxon>
        <taxon>Coleoptera</taxon>
        <taxon>Polyphaga</taxon>
        <taxon>Cucujiformia</taxon>
        <taxon>Chrysomeloidea</taxon>
        <taxon>Chrysomelidae</taxon>
        <taxon>Galerucinae</taxon>
        <taxon>Diabroticina</taxon>
        <taxon>Diabroticites</taxon>
        <taxon>Diabrotica</taxon>
    </lineage>
</organism>
<dbReference type="CDD" id="cd23992">
    <property type="entry name" value="PBP_GOBP"/>
    <property type="match status" value="1"/>
</dbReference>
<dbReference type="GO" id="GO:0005615">
    <property type="term" value="C:extracellular space"/>
    <property type="evidence" value="ECO:0007669"/>
    <property type="project" value="TreeGrafter"/>
</dbReference>
<evidence type="ECO:0000256" key="2">
    <source>
        <dbReference type="ARBA" id="ARBA00008098"/>
    </source>
</evidence>
<keyword evidence="3" id="KW-0964">Secreted</keyword>
<dbReference type="InParanoid" id="A0A6P7FFA8"/>
<name>A0A6P7FFA8_DIAVI</name>
<dbReference type="Pfam" id="PF01395">
    <property type="entry name" value="PBP_GOBP"/>
    <property type="match status" value="1"/>
</dbReference>
<feature type="chain" id="PRO_5028298392" evidence="5">
    <location>
        <begin position="20"/>
        <end position="143"/>
    </location>
</feature>